<evidence type="ECO:0000313" key="5">
    <source>
        <dbReference type="EMBL" id="GGW29814.1"/>
    </source>
</evidence>
<reference evidence="5" key="1">
    <citation type="journal article" date="2014" name="Int. J. Syst. Evol. Microbiol.">
        <title>Complete genome sequence of Corynebacterium casei LMG S-19264T (=DSM 44701T), isolated from a smear-ripened cheese.</title>
        <authorList>
            <consortium name="US DOE Joint Genome Institute (JGI-PGF)"/>
            <person name="Walter F."/>
            <person name="Albersmeier A."/>
            <person name="Kalinowski J."/>
            <person name="Ruckert C."/>
        </authorList>
    </citation>
    <scope>NUCLEOTIDE SEQUENCE</scope>
    <source>
        <strain evidence="5">KCTC 23714</strain>
    </source>
</reference>
<sequence>MAALLQPDMRSARLALALDSGAISLPTEGRIAVFRPRSGDDLSDLPKDRVTVITGFRPDHDWFTARGYACATAVEGAFAAALVCLPRAKAEARALLAAACAALPHGAPVVVDGQKTDGVDAVYKDLRGRVAVSEAMAKAHGKIFSFPAGNALTDWAGTVAEVEGFVTAPGVFSADGPDRGSALLAAALPAKFPSRVVDLGAGWGYLSRHILTRAGVKELHLVEAELAALDCARQNVTDDRAQFHWADATTWQVPHLAGSVVCNPPFHTGRDADPALGLAFLRAAAKMLAPDGSLWVVWNRHLPYDPALRALFREIEDVGGDGAFRVTRASYPVRR</sequence>
<keyword evidence="2" id="KW-0808">Transferase</keyword>
<dbReference type="Gene3D" id="3.40.50.150">
    <property type="entry name" value="Vaccinia Virus protein VP39"/>
    <property type="match status" value="2"/>
</dbReference>
<dbReference type="Pfam" id="PF05175">
    <property type="entry name" value="MTS"/>
    <property type="match status" value="1"/>
</dbReference>
<dbReference type="AlphaFoldDB" id="A0A918MIN6"/>
<protein>
    <submittedName>
        <fullName evidence="5">MFS transporter</fullName>
    </submittedName>
</protein>
<dbReference type="InterPro" id="IPR029063">
    <property type="entry name" value="SAM-dependent_MTases_sf"/>
</dbReference>
<dbReference type="InterPro" id="IPR046977">
    <property type="entry name" value="RsmC/RlmG"/>
</dbReference>
<dbReference type="GO" id="GO:0032259">
    <property type="term" value="P:methylation"/>
    <property type="evidence" value="ECO:0007669"/>
    <property type="project" value="UniProtKB-KW"/>
</dbReference>
<reference evidence="5" key="2">
    <citation type="submission" date="2020-09" db="EMBL/GenBank/DDBJ databases">
        <authorList>
            <person name="Sun Q."/>
            <person name="Kim S."/>
        </authorList>
    </citation>
    <scope>NUCLEOTIDE SEQUENCE</scope>
    <source>
        <strain evidence="5">KCTC 23714</strain>
    </source>
</reference>
<evidence type="ECO:0000256" key="3">
    <source>
        <dbReference type="ARBA" id="ARBA00022691"/>
    </source>
</evidence>
<accession>A0A918MIN6</accession>
<name>A0A918MIN6_9RHOB</name>
<gene>
    <name evidence="5" type="ORF">GCM10011452_18000</name>
</gene>
<dbReference type="CDD" id="cd02440">
    <property type="entry name" value="AdoMet_MTases"/>
    <property type="match status" value="1"/>
</dbReference>
<evidence type="ECO:0000256" key="1">
    <source>
        <dbReference type="ARBA" id="ARBA00022603"/>
    </source>
</evidence>
<proteinExistence type="predicted"/>
<keyword evidence="3" id="KW-0949">S-adenosyl-L-methionine</keyword>
<comment type="caution">
    <text evidence="5">The sequence shown here is derived from an EMBL/GenBank/DDBJ whole genome shotgun (WGS) entry which is preliminary data.</text>
</comment>
<dbReference type="SUPFAM" id="SSF53335">
    <property type="entry name" value="S-adenosyl-L-methionine-dependent methyltransferases"/>
    <property type="match status" value="1"/>
</dbReference>
<dbReference type="Proteomes" id="UP000628984">
    <property type="component" value="Unassembled WGS sequence"/>
</dbReference>
<evidence type="ECO:0000313" key="6">
    <source>
        <dbReference type="Proteomes" id="UP000628984"/>
    </source>
</evidence>
<evidence type="ECO:0000256" key="2">
    <source>
        <dbReference type="ARBA" id="ARBA00022679"/>
    </source>
</evidence>
<dbReference type="EMBL" id="BMYQ01000004">
    <property type="protein sequence ID" value="GGW29814.1"/>
    <property type="molecule type" value="Genomic_DNA"/>
</dbReference>
<evidence type="ECO:0000259" key="4">
    <source>
        <dbReference type="Pfam" id="PF05175"/>
    </source>
</evidence>
<dbReference type="PANTHER" id="PTHR47816">
    <property type="entry name" value="RIBOSOMAL RNA SMALL SUBUNIT METHYLTRANSFERASE C"/>
    <property type="match status" value="1"/>
</dbReference>
<organism evidence="5 6">
    <name type="scientific">Gemmobacter lanyuensis</name>
    <dbReference type="NCBI Taxonomy" id="1054497"/>
    <lineage>
        <taxon>Bacteria</taxon>
        <taxon>Pseudomonadati</taxon>
        <taxon>Pseudomonadota</taxon>
        <taxon>Alphaproteobacteria</taxon>
        <taxon>Rhodobacterales</taxon>
        <taxon>Paracoccaceae</taxon>
        <taxon>Gemmobacter</taxon>
    </lineage>
</organism>
<dbReference type="GO" id="GO:0008757">
    <property type="term" value="F:S-adenosylmethionine-dependent methyltransferase activity"/>
    <property type="evidence" value="ECO:0007669"/>
    <property type="project" value="InterPro"/>
</dbReference>
<dbReference type="InterPro" id="IPR007848">
    <property type="entry name" value="Small_mtfrase_dom"/>
</dbReference>
<feature type="domain" description="Methyltransferase small" evidence="4">
    <location>
        <begin position="165"/>
        <end position="327"/>
    </location>
</feature>
<keyword evidence="6" id="KW-1185">Reference proteome</keyword>
<dbReference type="PANTHER" id="PTHR47816:SF4">
    <property type="entry name" value="RIBOSOMAL RNA SMALL SUBUNIT METHYLTRANSFERASE C"/>
    <property type="match status" value="1"/>
</dbReference>
<keyword evidence="1" id="KW-0489">Methyltransferase</keyword>